<keyword evidence="2 5" id="KW-0812">Transmembrane</keyword>
<dbReference type="GO" id="GO:0004252">
    <property type="term" value="F:serine-type endopeptidase activity"/>
    <property type="evidence" value="ECO:0007669"/>
    <property type="project" value="InterPro"/>
</dbReference>
<evidence type="ECO:0000256" key="4">
    <source>
        <dbReference type="ARBA" id="ARBA00023136"/>
    </source>
</evidence>
<proteinExistence type="predicted"/>
<feature type="transmembrane region" description="Helical" evidence="5">
    <location>
        <begin position="12"/>
        <end position="32"/>
    </location>
</feature>
<name>A0A1I3IYY0_9EURY</name>
<evidence type="ECO:0000313" key="8">
    <source>
        <dbReference type="Proteomes" id="UP000182829"/>
    </source>
</evidence>
<protein>
    <submittedName>
        <fullName evidence="7">Membrane associated serine protease, rhomboid family</fullName>
    </submittedName>
</protein>
<dbReference type="GeneID" id="14210140"/>
<dbReference type="GO" id="GO:0006508">
    <property type="term" value="P:proteolysis"/>
    <property type="evidence" value="ECO:0007669"/>
    <property type="project" value="UniProtKB-KW"/>
</dbReference>
<keyword evidence="7" id="KW-0378">Hydrolase</keyword>
<reference evidence="7 8" key="1">
    <citation type="submission" date="2016-10" db="EMBL/GenBank/DDBJ databases">
        <authorList>
            <person name="de Groot N.N."/>
        </authorList>
    </citation>
    <scope>NUCLEOTIDE SEQUENCE [LARGE SCALE GENOMIC DNA]</scope>
    <source>
        <strain evidence="7 8">SP2</strain>
    </source>
</reference>
<dbReference type="InterPro" id="IPR035952">
    <property type="entry name" value="Rhomboid-like_sf"/>
</dbReference>
<evidence type="ECO:0000256" key="2">
    <source>
        <dbReference type="ARBA" id="ARBA00022692"/>
    </source>
</evidence>
<comment type="subcellular location">
    <subcellularLocation>
        <location evidence="1">Membrane</location>
        <topology evidence="1">Multi-pass membrane protein</topology>
    </subcellularLocation>
</comment>
<feature type="transmembrane region" description="Helical" evidence="5">
    <location>
        <begin position="91"/>
        <end position="114"/>
    </location>
</feature>
<dbReference type="AlphaFoldDB" id="A0A1I3IYY0"/>
<feature type="transmembrane region" description="Helical" evidence="5">
    <location>
        <begin position="192"/>
        <end position="212"/>
    </location>
</feature>
<dbReference type="Gene3D" id="1.20.1540.10">
    <property type="entry name" value="Rhomboid-like"/>
    <property type="match status" value="1"/>
</dbReference>
<dbReference type="SUPFAM" id="SSF144091">
    <property type="entry name" value="Rhomboid-like"/>
    <property type="match status" value="1"/>
</dbReference>
<evidence type="ECO:0000313" key="7">
    <source>
        <dbReference type="EMBL" id="SFI53189.1"/>
    </source>
</evidence>
<accession>A0A1I3IYY0</accession>
<organism evidence="7 8">
    <name type="scientific">Natronobacterium gregoryi</name>
    <dbReference type="NCBI Taxonomy" id="44930"/>
    <lineage>
        <taxon>Archaea</taxon>
        <taxon>Methanobacteriati</taxon>
        <taxon>Methanobacteriota</taxon>
        <taxon>Stenosarchaea group</taxon>
        <taxon>Halobacteria</taxon>
        <taxon>Halobacteriales</taxon>
        <taxon>Natrialbaceae</taxon>
        <taxon>Natronobacterium</taxon>
    </lineage>
</organism>
<dbReference type="Proteomes" id="UP000182829">
    <property type="component" value="Unassembled WGS sequence"/>
</dbReference>
<evidence type="ECO:0000259" key="6">
    <source>
        <dbReference type="Pfam" id="PF01694"/>
    </source>
</evidence>
<dbReference type="RefSeq" id="WP_005580985.1">
    <property type="nucleotide sequence ID" value="NZ_FORO01000001.1"/>
</dbReference>
<dbReference type="InterPro" id="IPR022764">
    <property type="entry name" value="Peptidase_S54_rhomboid_dom"/>
</dbReference>
<keyword evidence="4 5" id="KW-0472">Membrane</keyword>
<evidence type="ECO:0000256" key="1">
    <source>
        <dbReference type="ARBA" id="ARBA00004141"/>
    </source>
</evidence>
<dbReference type="GO" id="GO:0016020">
    <property type="term" value="C:membrane"/>
    <property type="evidence" value="ECO:0007669"/>
    <property type="project" value="UniProtKB-SubCell"/>
</dbReference>
<feature type="transmembrane region" description="Helical" evidence="5">
    <location>
        <begin position="161"/>
        <end position="180"/>
    </location>
</feature>
<feature type="transmembrane region" description="Helical" evidence="5">
    <location>
        <begin position="52"/>
        <end position="79"/>
    </location>
</feature>
<keyword evidence="3 5" id="KW-1133">Transmembrane helix</keyword>
<keyword evidence="7" id="KW-0645">Protease</keyword>
<feature type="transmembrane region" description="Helical" evidence="5">
    <location>
        <begin position="120"/>
        <end position="140"/>
    </location>
</feature>
<gene>
    <name evidence="7" type="ORF">SAMN05443661_101184</name>
</gene>
<sequence length="213" mass="23192">MSRTLQRSRVTVLFLVIVWLFYGLRLGVESIYGEEFVLSLFVVRFSHLEYVWTWVTAPLGHGNFAHLLFNSMLALYLIPPVERALGPAKTSVAYIVGGALCAVIGTVLVVLVRVPFLSDATATGGLGSSIGLFVLWGLSLRHYWSHRNPPLAESGIIVKNSTLFGILLVISLGGIAFDIWRKSAGVPFPGLGHHYHAVGLVLGAMMSEVALFD</sequence>
<dbReference type="EMBL" id="FORO01000001">
    <property type="protein sequence ID" value="SFI53189.1"/>
    <property type="molecule type" value="Genomic_DNA"/>
</dbReference>
<dbReference type="Pfam" id="PF01694">
    <property type="entry name" value="Rhomboid"/>
    <property type="match status" value="1"/>
</dbReference>
<feature type="domain" description="Peptidase S54 rhomboid" evidence="6">
    <location>
        <begin position="50"/>
        <end position="207"/>
    </location>
</feature>
<evidence type="ECO:0000256" key="3">
    <source>
        <dbReference type="ARBA" id="ARBA00022989"/>
    </source>
</evidence>
<evidence type="ECO:0000256" key="5">
    <source>
        <dbReference type="SAM" id="Phobius"/>
    </source>
</evidence>
<dbReference type="OrthoDB" id="350685at2157"/>